<evidence type="ECO:0000313" key="4">
    <source>
        <dbReference type="EMBL" id="KAG2605220.1"/>
    </source>
</evidence>
<dbReference type="Pfam" id="PF14303">
    <property type="entry name" value="NAM-associated"/>
    <property type="match status" value="1"/>
</dbReference>
<feature type="compositionally biased region" description="Low complexity" evidence="2">
    <location>
        <begin position="188"/>
        <end position="199"/>
    </location>
</feature>
<dbReference type="OrthoDB" id="2507178at2759"/>
<dbReference type="Proteomes" id="UP000823388">
    <property type="component" value="Chromosome 4N"/>
</dbReference>
<comment type="caution">
    <text evidence="5">The sequence shown here is derived from an EMBL/GenBank/DDBJ whole genome shotgun (WGS) entry which is preliminary data.</text>
</comment>
<organism evidence="5 6">
    <name type="scientific">Panicum virgatum</name>
    <name type="common">Blackwell switchgrass</name>
    <dbReference type="NCBI Taxonomy" id="38727"/>
    <lineage>
        <taxon>Eukaryota</taxon>
        <taxon>Viridiplantae</taxon>
        <taxon>Streptophyta</taxon>
        <taxon>Embryophyta</taxon>
        <taxon>Tracheophyta</taxon>
        <taxon>Spermatophyta</taxon>
        <taxon>Magnoliopsida</taxon>
        <taxon>Liliopsida</taxon>
        <taxon>Poales</taxon>
        <taxon>Poaceae</taxon>
        <taxon>PACMAD clade</taxon>
        <taxon>Panicoideae</taxon>
        <taxon>Panicodae</taxon>
        <taxon>Paniceae</taxon>
        <taxon>Panicinae</taxon>
        <taxon>Panicum</taxon>
        <taxon>Panicum sect. Hiantes</taxon>
    </lineage>
</organism>
<dbReference type="EMBL" id="CM029042">
    <property type="protein sequence ID" value="KAG2617214.1"/>
    <property type="molecule type" value="Genomic_DNA"/>
</dbReference>
<reference evidence="5 6" key="1">
    <citation type="submission" date="2020-05" db="EMBL/GenBank/DDBJ databases">
        <title>WGS assembly of Panicum virgatum.</title>
        <authorList>
            <person name="Lovell J.T."/>
            <person name="Jenkins J."/>
            <person name="Shu S."/>
            <person name="Juenger T.E."/>
            <person name="Schmutz J."/>
        </authorList>
    </citation>
    <scope>NUCLEOTIDE SEQUENCE [LARGE SCALE GENOMIC DNA]</scope>
    <source>
        <strain evidence="5">AP13</strain>
        <strain evidence="6">cv. AP13</strain>
    </source>
</reference>
<proteinExistence type="predicted"/>
<feature type="coiled-coil region" evidence="1">
    <location>
        <begin position="282"/>
        <end position="333"/>
    </location>
</feature>
<sequence>MDFFSNLLDQNGVGSSADLEWDGTQFPSPQEDQMVVEEAVVEVEASPVLKGNKKRTRNFSVQEDNLLVAAWLEISMDAVQGIDQPRATYWERIHDYYHLHKEFDSDRNCNSLTHRWGIILEMVNKFCGWYGQVQRRAQSGTTEQDKVLQACDVFKKEEEKSFTLLHCWNILKHEQKWHEACANKKQKTSSNSSPRTSTPAANASGVAAQEEGASQSTDATNARPDGRKKEKERQRKGKNPMSPGENLYMDAMENLWVKKKEVEELKELKKKERNDDRIAIEMKRLQVKMDAEKERCDLQREELELRKRIEEKKMEVEKERSDLQRKELELKKRIEDDKIMKMDLTGMSDRQRLYYEKMQDLIIAQRFGGGGSN</sequence>
<gene>
    <name evidence="5" type="ORF">PVAP13_3NG179148</name>
    <name evidence="4" type="ORF">PVAP13_4NG107819</name>
</gene>
<evidence type="ECO:0000256" key="1">
    <source>
        <dbReference type="SAM" id="Coils"/>
    </source>
</evidence>
<dbReference type="PANTHER" id="PTHR45125:SF45">
    <property type="entry name" value="NO APICAL MERISTEM-ASSOCIATED C-TERMINAL DOMAIN-CONTAINING PROTEIN"/>
    <property type="match status" value="1"/>
</dbReference>
<name>A0A8T0U968_PANVG</name>
<evidence type="ECO:0000256" key="2">
    <source>
        <dbReference type="SAM" id="MobiDB-lite"/>
    </source>
</evidence>
<evidence type="ECO:0000313" key="5">
    <source>
        <dbReference type="EMBL" id="KAG2617214.1"/>
    </source>
</evidence>
<feature type="compositionally biased region" description="Basic and acidic residues" evidence="2">
    <location>
        <begin position="224"/>
        <end position="233"/>
    </location>
</feature>
<dbReference type="Proteomes" id="UP000823388">
    <property type="component" value="Chromosome 3N"/>
</dbReference>
<dbReference type="PANTHER" id="PTHR45125">
    <property type="entry name" value="F21J9.4-RELATED"/>
    <property type="match status" value="1"/>
</dbReference>
<dbReference type="InterPro" id="IPR029466">
    <property type="entry name" value="NAM-associated_C"/>
</dbReference>
<keyword evidence="6" id="KW-1185">Reference proteome</keyword>
<keyword evidence="1" id="KW-0175">Coiled coil</keyword>
<evidence type="ECO:0000313" key="6">
    <source>
        <dbReference type="Proteomes" id="UP000823388"/>
    </source>
</evidence>
<evidence type="ECO:0000259" key="3">
    <source>
        <dbReference type="Pfam" id="PF14303"/>
    </source>
</evidence>
<protein>
    <recommendedName>
        <fullName evidence="3">No apical meristem-associated C-terminal domain-containing protein</fullName>
    </recommendedName>
</protein>
<feature type="region of interest" description="Disordered" evidence="2">
    <location>
        <begin position="182"/>
        <end position="247"/>
    </location>
</feature>
<feature type="domain" description="No apical meristem-associated C-terminal" evidence="3">
    <location>
        <begin position="160"/>
        <end position="362"/>
    </location>
</feature>
<accession>A0A8T0U968</accession>
<dbReference type="AlphaFoldDB" id="A0A8T0U968"/>
<dbReference type="EMBL" id="CM029044">
    <property type="protein sequence ID" value="KAG2605220.1"/>
    <property type="molecule type" value="Genomic_DNA"/>
</dbReference>